<gene>
    <name evidence="1" type="ORF">EYF80_000147</name>
</gene>
<name>A0A4Z2JIF9_9TELE</name>
<dbReference type="AlphaFoldDB" id="A0A4Z2JIF9"/>
<reference evidence="1 2" key="1">
    <citation type="submission" date="2019-03" db="EMBL/GenBank/DDBJ databases">
        <title>First draft genome of Liparis tanakae, snailfish: a comprehensive survey of snailfish specific genes.</title>
        <authorList>
            <person name="Kim W."/>
            <person name="Song I."/>
            <person name="Jeong J.-H."/>
            <person name="Kim D."/>
            <person name="Kim S."/>
            <person name="Ryu S."/>
            <person name="Song J.Y."/>
            <person name="Lee S.K."/>
        </authorList>
    </citation>
    <scope>NUCLEOTIDE SEQUENCE [LARGE SCALE GENOMIC DNA]</scope>
    <source>
        <tissue evidence="1">Muscle</tissue>
    </source>
</reference>
<sequence>MKRHSAVIDAAAVNTSKILLRCSGNQQRAKIRTRQNTALATSLLCREKQQVIMSKPIASGTARKNDRNQIDKISMTVSRGMPTPCTLLQEATALYL</sequence>
<dbReference type="Proteomes" id="UP000314294">
    <property type="component" value="Unassembled WGS sequence"/>
</dbReference>
<dbReference type="EMBL" id="SRLO01000001">
    <property type="protein sequence ID" value="TNN89544.1"/>
    <property type="molecule type" value="Genomic_DNA"/>
</dbReference>
<comment type="caution">
    <text evidence="1">The sequence shown here is derived from an EMBL/GenBank/DDBJ whole genome shotgun (WGS) entry which is preliminary data.</text>
</comment>
<evidence type="ECO:0000313" key="2">
    <source>
        <dbReference type="Proteomes" id="UP000314294"/>
    </source>
</evidence>
<protein>
    <submittedName>
        <fullName evidence="1">Uncharacterized protein</fullName>
    </submittedName>
</protein>
<evidence type="ECO:0000313" key="1">
    <source>
        <dbReference type="EMBL" id="TNN89544.1"/>
    </source>
</evidence>
<organism evidence="1 2">
    <name type="scientific">Liparis tanakae</name>
    <name type="common">Tanaka's snailfish</name>
    <dbReference type="NCBI Taxonomy" id="230148"/>
    <lineage>
        <taxon>Eukaryota</taxon>
        <taxon>Metazoa</taxon>
        <taxon>Chordata</taxon>
        <taxon>Craniata</taxon>
        <taxon>Vertebrata</taxon>
        <taxon>Euteleostomi</taxon>
        <taxon>Actinopterygii</taxon>
        <taxon>Neopterygii</taxon>
        <taxon>Teleostei</taxon>
        <taxon>Neoteleostei</taxon>
        <taxon>Acanthomorphata</taxon>
        <taxon>Eupercaria</taxon>
        <taxon>Perciformes</taxon>
        <taxon>Cottioidei</taxon>
        <taxon>Cottales</taxon>
        <taxon>Liparidae</taxon>
        <taxon>Liparis</taxon>
    </lineage>
</organism>
<dbReference type="OrthoDB" id="10639471at2759"/>
<keyword evidence="2" id="KW-1185">Reference proteome</keyword>
<proteinExistence type="predicted"/>
<accession>A0A4Z2JIF9</accession>